<comment type="subcellular location">
    <subcellularLocation>
        <location evidence="1 5">Cytoplasm</location>
    </subcellularLocation>
</comment>
<gene>
    <name evidence="5" type="primary">recX</name>
    <name evidence="9" type="ORF">SINU_10645</name>
</gene>
<sequence>MTVITRIRTNEKERGFFVVDLASDDGQEQSLDVHEDVLVREELRKGLELSPQKLKRLLHEASGILAYNAGVRYLSYRMHSVSEMERYLQKKEFGTQQVTYAIDRLKREHLLDDEVFADSFIRTRIRTSTKGPQLIYRELLQSGVSQFIASRADHLFPVEEQLEHARRYLAKQASSVKNKKSMTEGRLVLARRLMQHGYSREISDQVLEEITDFLEENEQNALTAQAEKAMKKYKKFTGRDFTLKVKNYLYQKGFPLDSINAFLSERINNL</sequence>
<dbReference type="OrthoDB" id="5421057at2"/>
<reference evidence="9 10" key="1">
    <citation type="journal article" date="2011" name="J. Bacteriol.">
        <title>Draft genome sequence of Sporolactobacillus inulinus strain CASD, an efficient D-lactic acid-producing bacterium with high-concentration lactate tolerance capability.</title>
        <authorList>
            <person name="Yu B."/>
            <person name="Su F."/>
            <person name="Wang L."/>
            <person name="Xu K."/>
            <person name="Zhao B."/>
            <person name="Xu P."/>
        </authorList>
    </citation>
    <scope>NUCLEOTIDE SEQUENCE [LARGE SCALE GENOMIC DNA]</scope>
    <source>
        <strain evidence="9 10">CASD</strain>
    </source>
</reference>
<dbReference type="GO" id="GO:0006282">
    <property type="term" value="P:regulation of DNA repair"/>
    <property type="evidence" value="ECO:0007669"/>
    <property type="project" value="UniProtKB-UniRule"/>
</dbReference>
<dbReference type="HAMAP" id="MF_01114">
    <property type="entry name" value="RecX"/>
    <property type="match status" value="1"/>
</dbReference>
<dbReference type="Gene3D" id="1.10.10.10">
    <property type="entry name" value="Winged helix-like DNA-binding domain superfamily/Winged helix DNA-binding domain"/>
    <property type="match status" value="4"/>
</dbReference>
<evidence type="ECO:0000256" key="5">
    <source>
        <dbReference type="HAMAP-Rule" id="MF_01114"/>
    </source>
</evidence>
<evidence type="ECO:0000256" key="2">
    <source>
        <dbReference type="ARBA" id="ARBA00009695"/>
    </source>
</evidence>
<name>A0A0U1QMF2_9BACL</name>
<organism evidence="9 10">
    <name type="scientific">Sporolactobacillus inulinus CASD</name>
    <dbReference type="NCBI Taxonomy" id="1069536"/>
    <lineage>
        <taxon>Bacteria</taxon>
        <taxon>Bacillati</taxon>
        <taxon>Bacillota</taxon>
        <taxon>Bacilli</taxon>
        <taxon>Bacillales</taxon>
        <taxon>Sporolactobacillaceae</taxon>
        <taxon>Sporolactobacillus</taxon>
    </lineage>
</organism>
<dbReference type="RefSeq" id="WP_010025584.1">
    <property type="nucleotide sequence ID" value="NZ_AFVQ02000147.1"/>
</dbReference>
<dbReference type="GO" id="GO:0005737">
    <property type="term" value="C:cytoplasm"/>
    <property type="evidence" value="ECO:0007669"/>
    <property type="project" value="UniProtKB-SubCell"/>
</dbReference>
<dbReference type="EMBL" id="AFVQ02000147">
    <property type="protein sequence ID" value="KLI01963.1"/>
    <property type="molecule type" value="Genomic_DNA"/>
</dbReference>
<evidence type="ECO:0000259" key="6">
    <source>
        <dbReference type="Pfam" id="PF02631"/>
    </source>
</evidence>
<evidence type="ECO:0000256" key="4">
    <source>
        <dbReference type="ARBA" id="ARBA00022490"/>
    </source>
</evidence>
<feature type="domain" description="RecX second three-helical" evidence="6">
    <location>
        <begin position="112"/>
        <end position="152"/>
    </location>
</feature>
<comment type="function">
    <text evidence="5">Modulates RecA activity.</text>
</comment>
<dbReference type="Pfam" id="PF21981">
    <property type="entry name" value="RecX_HTH3"/>
    <property type="match status" value="1"/>
</dbReference>
<accession>A0A0U1QMF2</accession>
<evidence type="ECO:0000259" key="7">
    <source>
        <dbReference type="Pfam" id="PF21981"/>
    </source>
</evidence>
<dbReference type="Proteomes" id="UP000035553">
    <property type="component" value="Unassembled WGS sequence"/>
</dbReference>
<keyword evidence="4 5" id="KW-0963">Cytoplasm</keyword>
<feature type="domain" description="RecX first three-helical" evidence="8">
    <location>
        <begin position="66"/>
        <end position="105"/>
    </location>
</feature>
<dbReference type="InterPro" id="IPR036388">
    <property type="entry name" value="WH-like_DNA-bd_sf"/>
</dbReference>
<dbReference type="InterPro" id="IPR053926">
    <property type="entry name" value="RecX_HTH_1st"/>
</dbReference>
<comment type="caution">
    <text evidence="9">The sequence shown here is derived from an EMBL/GenBank/DDBJ whole genome shotgun (WGS) entry which is preliminary data.</text>
</comment>
<dbReference type="PANTHER" id="PTHR33602">
    <property type="entry name" value="REGULATORY PROTEIN RECX FAMILY PROTEIN"/>
    <property type="match status" value="1"/>
</dbReference>
<evidence type="ECO:0000256" key="1">
    <source>
        <dbReference type="ARBA" id="ARBA00004496"/>
    </source>
</evidence>
<evidence type="ECO:0000313" key="10">
    <source>
        <dbReference type="Proteomes" id="UP000035553"/>
    </source>
</evidence>
<evidence type="ECO:0000259" key="8">
    <source>
        <dbReference type="Pfam" id="PF21982"/>
    </source>
</evidence>
<evidence type="ECO:0000313" key="9">
    <source>
        <dbReference type="EMBL" id="KLI01963.1"/>
    </source>
</evidence>
<dbReference type="AlphaFoldDB" id="A0A0U1QMF2"/>
<dbReference type="STRING" id="1069536.SINU_10645"/>
<feature type="domain" description="RecX third three-helical" evidence="7">
    <location>
        <begin position="218"/>
        <end position="263"/>
    </location>
</feature>
<dbReference type="InterPro" id="IPR003783">
    <property type="entry name" value="Regulatory_RecX"/>
</dbReference>
<proteinExistence type="inferred from homology"/>
<protein>
    <recommendedName>
        <fullName evidence="3 5">Regulatory protein RecX</fullName>
    </recommendedName>
</protein>
<dbReference type="Pfam" id="PF02631">
    <property type="entry name" value="RecX_HTH2"/>
    <property type="match status" value="1"/>
</dbReference>
<dbReference type="InterPro" id="IPR053924">
    <property type="entry name" value="RecX_HTH_2nd"/>
</dbReference>
<dbReference type="PANTHER" id="PTHR33602:SF1">
    <property type="entry name" value="REGULATORY PROTEIN RECX FAMILY PROTEIN"/>
    <property type="match status" value="1"/>
</dbReference>
<keyword evidence="10" id="KW-1185">Reference proteome</keyword>
<dbReference type="Pfam" id="PF21982">
    <property type="entry name" value="RecX_HTH1"/>
    <property type="match status" value="1"/>
</dbReference>
<evidence type="ECO:0000256" key="3">
    <source>
        <dbReference type="ARBA" id="ARBA00018111"/>
    </source>
</evidence>
<comment type="similarity">
    <text evidence="2 5">Belongs to the RecX family.</text>
</comment>
<dbReference type="InterPro" id="IPR053925">
    <property type="entry name" value="RecX_HTH_3rd"/>
</dbReference>